<sequence>MNKLKLVSALIISLSIGIIYAKDIQNVNDQAEEIIYLYAEIIDSKNFSELKSIMQTNFKMTGMYEINSLEEFMFAMQELDKNFIQTMHFIGNINGEWFDDTYSGKTYCIASHIFKDGKQTKKLDMGIIYTDVIKLDNNKAKFVSRDFKLIWSNTIDVL</sequence>
<evidence type="ECO:0000313" key="3">
    <source>
        <dbReference type="Proteomes" id="UP000253307"/>
    </source>
</evidence>
<name>A0A368BV33_9GAMM</name>
<dbReference type="Gene3D" id="3.10.450.50">
    <property type="match status" value="1"/>
</dbReference>
<dbReference type="AlphaFoldDB" id="A0A368BV33"/>
<gene>
    <name evidence="2" type="ORF">DBW96_03180</name>
</gene>
<dbReference type="EMBL" id="QOPE01000022">
    <property type="protein sequence ID" value="RCL40672.1"/>
    <property type="molecule type" value="Genomic_DNA"/>
</dbReference>
<evidence type="ECO:0000313" key="2">
    <source>
        <dbReference type="EMBL" id="RCL40672.1"/>
    </source>
</evidence>
<feature type="domain" description="SnoaL-like" evidence="1">
    <location>
        <begin position="32"/>
        <end position="145"/>
    </location>
</feature>
<reference evidence="2 3" key="1">
    <citation type="journal article" date="2018" name="Microbiome">
        <title>Fine metagenomic profile of the Mediterranean stratified and mixed water columns revealed by assembly and recruitment.</title>
        <authorList>
            <person name="Haro-Moreno J.M."/>
            <person name="Lopez-Perez M."/>
            <person name="De La Torre J.R."/>
            <person name="Picazo A."/>
            <person name="Camacho A."/>
            <person name="Rodriguez-Valera F."/>
        </authorList>
    </citation>
    <scope>NUCLEOTIDE SEQUENCE [LARGE SCALE GENOMIC DNA]</scope>
    <source>
        <strain evidence="2">MED-G82</strain>
    </source>
</reference>
<organism evidence="2 3">
    <name type="scientific">SAR86 cluster bacterium</name>
    <dbReference type="NCBI Taxonomy" id="2030880"/>
    <lineage>
        <taxon>Bacteria</taxon>
        <taxon>Pseudomonadati</taxon>
        <taxon>Pseudomonadota</taxon>
        <taxon>Gammaproteobacteria</taxon>
        <taxon>SAR86 cluster</taxon>
    </lineage>
</organism>
<dbReference type="SUPFAM" id="SSF54427">
    <property type="entry name" value="NTF2-like"/>
    <property type="match status" value="1"/>
</dbReference>
<accession>A0A368BV33</accession>
<dbReference type="Proteomes" id="UP000253307">
    <property type="component" value="Unassembled WGS sequence"/>
</dbReference>
<protein>
    <recommendedName>
        <fullName evidence="1">SnoaL-like domain-containing protein</fullName>
    </recommendedName>
</protein>
<dbReference type="InterPro" id="IPR037401">
    <property type="entry name" value="SnoaL-like"/>
</dbReference>
<comment type="caution">
    <text evidence="2">The sequence shown here is derived from an EMBL/GenBank/DDBJ whole genome shotgun (WGS) entry which is preliminary data.</text>
</comment>
<dbReference type="Pfam" id="PF13577">
    <property type="entry name" value="SnoaL_4"/>
    <property type="match status" value="1"/>
</dbReference>
<evidence type="ECO:0000259" key="1">
    <source>
        <dbReference type="Pfam" id="PF13577"/>
    </source>
</evidence>
<proteinExistence type="predicted"/>
<dbReference type="InterPro" id="IPR032710">
    <property type="entry name" value="NTF2-like_dom_sf"/>
</dbReference>